<evidence type="ECO:0000313" key="3">
    <source>
        <dbReference type="EMBL" id="PZF85432.1"/>
    </source>
</evidence>
<feature type="region of interest" description="Disordered" evidence="1">
    <location>
        <begin position="1"/>
        <end position="30"/>
    </location>
</feature>
<comment type="caution">
    <text evidence="3">The sequence shown here is derived from an EMBL/GenBank/DDBJ whole genome shotgun (WGS) entry which is preliminary data.</text>
</comment>
<keyword evidence="2" id="KW-1133">Transmembrane helix</keyword>
<dbReference type="Proteomes" id="UP000248764">
    <property type="component" value="Unassembled WGS sequence"/>
</dbReference>
<accession>A0A2W2BHE6</accession>
<keyword evidence="2" id="KW-0812">Transmembrane</keyword>
<evidence type="ECO:0000256" key="2">
    <source>
        <dbReference type="SAM" id="Phobius"/>
    </source>
</evidence>
<sequence>MSSLESDLAGISLPGPGAARRRAAQRTRHQVTGGVLAGVVAVALGVVAVNPPAFVASPQPAESPTGTDSPTAVPSTPPPSTPPAVPTPDPTGDGESPDPGGANGDGNGDDGTGSLAVPPGALIGIDFLLDPNPADLDWAEVPADDTWLPCVPDFADTAAGVSYETSVQSRFDHWVEPAGTGAEARLEQLRDEITDCAQSGDDYYLSDVWRLTGVGDEGYLMVWNGPPRTEESATYVSASIVRADGFISAAFRGWDGQEYIGPPGAEDAIEAVSTLCAVSDVDCPGTPEREQVYPEPVGDVDGWLFIEDLAEAGLTALTQGSDVQEGGDAAGPTDYGFINLPVDPFADGATSLQQRFYSDPLETGGAVLDQLRATFPDAASARAHYDTLVAAAGQPVQSTDAVEDTGTVSGDGYDGATWRLTGGDGLEWLYGAAVSGDVVTVVYYGLLDDELSPEQMRGLVEHAAQRIGG</sequence>
<organism evidence="3 4">
    <name type="scientific">Jiangella anatolica</name>
    <dbReference type="NCBI Taxonomy" id="2670374"/>
    <lineage>
        <taxon>Bacteria</taxon>
        <taxon>Bacillati</taxon>
        <taxon>Actinomycetota</taxon>
        <taxon>Actinomycetes</taxon>
        <taxon>Jiangellales</taxon>
        <taxon>Jiangellaceae</taxon>
        <taxon>Jiangella</taxon>
    </lineage>
</organism>
<reference evidence="3 4" key="1">
    <citation type="submission" date="2018-01" db="EMBL/GenBank/DDBJ databases">
        <title>Draft genome sequence of Jiangella sp. GTF31.</title>
        <authorList>
            <person name="Sahin N."/>
            <person name="Ay H."/>
            <person name="Saygin H."/>
        </authorList>
    </citation>
    <scope>NUCLEOTIDE SEQUENCE [LARGE SCALE GENOMIC DNA]</scope>
    <source>
        <strain evidence="3 4">GTF31</strain>
    </source>
</reference>
<evidence type="ECO:0000256" key="1">
    <source>
        <dbReference type="SAM" id="MobiDB-lite"/>
    </source>
</evidence>
<feature type="compositionally biased region" description="Gly residues" evidence="1">
    <location>
        <begin position="101"/>
        <end position="111"/>
    </location>
</feature>
<keyword evidence="4" id="KW-1185">Reference proteome</keyword>
<feature type="transmembrane region" description="Helical" evidence="2">
    <location>
        <begin position="31"/>
        <end position="49"/>
    </location>
</feature>
<feature type="region of interest" description="Disordered" evidence="1">
    <location>
        <begin position="54"/>
        <end position="117"/>
    </location>
</feature>
<protein>
    <submittedName>
        <fullName evidence="3">Uncharacterized protein</fullName>
    </submittedName>
</protein>
<keyword evidence="2" id="KW-0472">Membrane</keyword>
<dbReference type="AlphaFoldDB" id="A0A2W2BHE6"/>
<gene>
    <name evidence="3" type="ORF">C1I92_04790</name>
</gene>
<feature type="compositionally biased region" description="Basic residues" evidence="1">
    <location>
        <begin position="19"/>
        <end position="29"/>
    </location>
</feature>
<name>A0A2W2BHE6_9ACTN</name>
<dbReference type="EMBL" id="POTW01000008">
    <property type="protein sequence ID" value="PZF85432.1"/>
    <property type="molecule type" value="Genomic_DNA"/>
</dbReference>
<feature type="compositionally biased region" description="Pro residues" evidence="1">
    <location>
        <begin position="75"/>
        <end position="89"/>
    </location>
</feature>
<proteinExistence type="predicted"/>
<evidence type="ECO:0000313" key="4">
    <source>
        <dbReference type="Proteomes" id="UP000248764"/>
    </source>
</evidence>